<gene>
    <name evidence="2" type="ORF">PoB_000543800</name>
</gene>
<evidence type="ECO:0000313" key="2">
    <source>
        <dbReference type="EMBL" id="GFN78932.1"/>
    </source>
</evidence>
<dbReference type="AlphaFoldDB" id="A0AAV3Y8U7"/>
<sequence>MHYQFSPLIYVAKFFVSLLLLCGLKESTPLTGHNTALDIVSRQLAAADDSRWLPQRTSSLYAHPGPCSHGVSAVKTLNNSIRYLALKGAVAHLGRAVDY</sequence>
<feature type="chain" id="PRO_5043416457" description="Secreted protein" evidence="1">
    <location>
        <begin position="28"/>
        <end position="99"/>
    </location>
</feature>
<proteinExistence type="predicted"/>
<comment type="caution">
    <text evidence="2">The sequence shown here is derived from an EMBL/GenBank/DDBJ whole genome shotgun (WGS) entry which is preliminary data.</text>
</comment>
<accession>A0AAV3Y8U7</accession>
<protein>
    <recommendedName>
        <fullName evidence="4">Secreted protein</fullName>
    </recommendedName>
</protein>
<dbReference type="Proteomes" id="UP000735302">
    <property type="component" value="Unassembled WGS sequence"/>
</dbReference>
<name>A0AAV3Y8U7_9GAST</name>
<organism evidence="2 3">
    <name type="scientific">Plakobranchus ocellatus</name>
    <dbReference type="NCBI Taxonomy" id="259542"/>
    <lineage>
        <taxon>Eukaryota</taxon>
        <taxon>Metazoa</taxon>
        <taxon>Spiralia</taxon>
        <taxon>Lophotrochozoa</taxon>
        <taxon>Mollusca</taxon>
        <taxon>Gastropoda</taxon>
        <taxon>Heterobranchia</taxon>
        <taxon>Euthyneura</taxon>
        <taxon>Panpulmonata</taxon>
        <taxon>Sacoglossa</taxon>
        <taxon>Placobranchoidea</taxon>
        <taxon>Plakobranchidae</taxon>
        <taxon>Plakobranchus</taxon>
    </lineage>
</organism>
<dbReference type="EMBL" id="BLXT01000621">
    <property type="protein sequence ID" value="GFN78932.1"/>
    <property type="molecule type" value="Genomic_DNA"/>
</dbReference>
<evidence type="ECO:0000313" key="3">
    <source>
        <dbReference type="Proteomes" id="UP000735302"/>
    </source>
</evidence>
<keyword evidence="3" id="KW-1185">Reference proteome</keyword>
<evidence type="ECO:0008006" key="4">
    <source>
        <dbReference type="Google" id="ProtNLM"/>
    </source>
</evidence>
<feature type="signal peptide" evidence="1">
    <location>
        <begin position="1"/>
        <end position="27"/>
    </location>
</feature>
<evidence type="ECO:0000256" key="1">
    <source>
        <dbReference type="SAM" id="SignalP"/>
    </source>
</evidence>
<reference evidence="2 3" key="1">
    <citation type="journal article" date="2021" name="Elife">
        <title>Chloroplast acquisition without the gene transfer in kleptoplastic sea slugs, Plakobranchus ocellatus.</title>
        <authorList>
            <person name="Maeda T."/>
            <person name="Takahashi S."/>
            <person name="Yoshida T."/>
            <person name="Shimamura S."/>
            <person name="Takaki Y."/>
            <person name="Nagai Y."/>
            <person name="Toyoda A."/>
            <person name="Suzuki Y."/>
            <person name="Arimoto A."/>
            <person name="Ishii H."/>
            <person name="Satoh N."/>
            <person name="Nishiyama T."/>
            <person name="Hasebe M."/>
            <person name="Maruyama T."/>
            <person name="Minagawa J."/>
            <person name="Obokata J."/>
            <person name="Shigenobu S."/>
        </authorList>
    </citation>
    <scope>NUCLEOTIDE SEQUENCE [LARGE SCALE GENOMIC DNA]</scope>
</reference>
<keyword evidence="1" id="KW-0732">Signal</keyword>